<reference evidence="1" key="1">
    <citation type="journal article" date="2015" name="Nature">
        <title>Complex archaea that bridge the gap between prokaryotes and eukaryotes.</title>
        <authorList>
            <person name="Spang A."/>
            <person name="Saw J.H."/>
            <person name="Jorgensen S.L."/>
            <person name="Zaremba-Niedzwiedzka K."/>
            <person name="Martijn J."/>
            <person name="Lind A.E."/>
            <person name="van Eijk R."/>
            <person name="Schleper C."/>
            <person name="Guy L."/>
            <person name="Ettema T.J."/>
        </authorList>
    </citation>
    <scope>NUCLEOTIDE SEQUENCE</scope>
</reference>
<comment type="caution">
    <text evidence="1">The sequence shown here is derived from an EMBL/GenBank/DDBJ whole genome shotgun (WGS) entry which is preliminary data.</text>
</comment>
<evidence type="ECO:0000313" key="1">
    <source>
        <dbReference type="EMBL" id="KKK55175.1"/>
    </source>
</evidence>
<name>A0A0F8X2U3_9ZZZZ</name>
<accession>A0A0F8X2U3</accession>
<gene>
    <name evidence="1" type="ORF">LCGC14_3077230</name>
</gene>
<proteinExistence type="predicted"/>
<protein>
    <submittedName>
        <fullName evidence="1">Uncharacterized protein</fullName>
    </submittedName>
</protein>
<sequence length="79" mass="9160">MSKIIKVLSKEESQVLSKKIKEAKITTVVKMRVKTVQSKAEKDRILKEKYRKMKLKEIADSYEFHDPCGHIKSVKNGII</sequence>
<organism evidence="1">
    <name type="scientific">marine sediment metagenome</name>
    <dbReference type="NCBI Taxonomy" id="412755"/>
    <lineage>
        <taxon>unclassified sequences</taxon>
        <taxon>metagenomes</taxon>
        <taxon>ecological metagenomes</taxon>
    </lineage>
</organism>
<dbReference type="AlphaFoldDB" id="A0A0F8X2U3"/>
<dbReference type="EMBL" id="LAZR01065622">
    <property type="protein sequence ID" value="KKK55175.1"/>
    <property type="molecule type" value="Genomic_DNA"/>
</dbReference>